<reference evidence="1 2" key="1">
    <citation type="journal article" date="2022" name="Plant J.">
        <title>Chromosome-level genome of Camellia lanceoleosa provides a valuable resource for understanding genome evolution and self-incompatibility.</title>
        <authorList>
            <person name="Gong W."/>
            <person name="Xiao S."/>
            <person name="Wang L."/>
            <person name="Liao Z."/>
            <person name="Chang Y."/>
            <person name="Mo W."/>
            <person name="Hu G."/>
            <person name="Li W."/>
            <person name="Zhao G."/>
            <person name="Zhu H."/>
            <person name="Hu X."/>
            <person name="Ji K."/>
            <person name="Xiang X."/>
            <person name="Song Q."/>
            <person name="Yuan D."/>
            <person name="Jin S."/>
            <person name="Zhang L."/>
        </authorList>
    </citation>
    <scope>NUCLEOTIDE SEQUENCE [LARGE SCALE GENOMIC DNA]</scope>
    <source>
        <strain evidence="1">SQ_2022a</strain>
    </source>
</reference>
<dbReference type="Proteomes" id="UP001060215">
    <property type="component" value="Chromosome 2"/>
</dbReference>
<keyword evidence="2" id="KW-1185">Reference proteome</keyword>
<evidence type="ECO:0000313" key="1">
    <source>
        <dbReference type="EMBL" id="KAI8019765.1"/>
    </source>
</evidence>
<accession>A0ACC0I268</accession>
<evidence type="ECO:0000313" key="2">
    <source>
        <dbReference type="Proteomes" id="UP001060215"/>
    </source>
</evidence>
<protein>
    <submittedName>
        <fullName evidence="1">Uncharacterized protein</fullName>
    </submittedName>
</protein>
<comment type="caution">
    <text evidence="1">The sequence shown here is derived from an EMBL/GenBank/DDBJ whole genome shotgun (WGS) entry which is preliminary data.</text>
</comment>
<dbReference type="EMBL" id="CM045759">
    <property type="protein sequence ID" value="KAI8019765.1"/>
    <property type="molecule type" value="Genomic_DNA"/>
</dbReference>
<proteinExistence type="predicted"/>
<gene>
    <name evidence="1" type="ORF">LOK49_LG04G00827</name>
</gene>
<sequence>MGRLLDCSVYLFIWKANGLWAELFGKAEMFMAPMFQLFNAIDHIINSVAKSNYMSAGQINVPIVFWRPNGVATGCFATWYDAYLGLKLLAPYSSEDDRGLLKAAIRDLDLIVFLENELLYGESCPISVEVFDSSFCLPIGKAKVEREGKDVMITTFSRMVGYAIKEKRMGVGRHTTYYIFVLAKEGPNAKTIQNAPLYACRNKMDTKQSNTADARRKNIAATTIVQFPQVFGDERKIGKSADLPPSSELKNMILPLRK</sequence>
<name>A0ACC0I268_9ERIC</name>
<feature type="non-terminal residue" evidence="1">
    <location>
        <position position="258"/>
    </location>
</feature>
<organism evidence="1 2">
    <name type="scientific">Camellia lanceoleosa</name>
    <dbReference type="NCBI Taxonomy" id="1840588"/>
    <lineage>
        <taxon>Eukaryota</taxon>
        <taxon>Viridiplantae</taxon>
        <taxon>Streptophyta</taxon>
        <taxon>Embryophyta</taxon>
        <taxon>Tracheophyta</taxon>
        <taxon>Spermatophyta</taxon>
        <taxon>Magnoliopsida</taxon>
        <taxon>eudicotyledons</taxon>
        <taxon>Gunneridae</taxon>
        <taxon>Pentapetalae</taxon>
        <taxon>asterids</taxon>
        <taxon>Ericales</taxon>
        <taxon>Theaceae</taxon>
        <taxon>Camellia</taxon>
    </lineage>
</organism>